<evidence type="ECO:0000256" key="3">
    <source>
        <dbReference type="HAMAP-Rule" id="MF_00580"/>
    </source>
</evidence>
<proteinExistence type="inferred from homology"/>
<dbReference type="Proteomes" id="UP000318710">
    <property type="component" value="Unassembled WGS sequence"/>
</dbReference>
<organism evidence="6 7">
    <name type="scientific">SAR86 cluster bacterium</name>
    <dbReference type="NCBI Taxonomy" id="2030880"/>
    <lineage>
        <taxon>Bacteria</taxon>
        <taxon>Pseudomonadati</taxon>
        <taxon>Pseudomonadota</taxon>
        <taxon>Gammaproteobacteria</taxon>
        <taxon>SAR86 cluster</taxon>
    </lineage>
</organism>
<dbReference type="NCBIfam" id="NF001533">
    <property type="entry name" value="PRK00364.2-4"/>
    <property type="match status" value="1"/>
</dbReference>
<protein>
    <recommendedName>
        <fullName evidence="3">Co-chaperonin GroES</fullName>
    </recommendedName>
    <alternativeName>
        <fullName evidence="3">10 kDa chaperonin</fullName>
    </alternativeName>
    <alternativeName>
        <fullName evidence="3">Chaperonin-10</fullName>
        <shortName evidence="3">Cpn10</shortName>
    </alternativeName>
</protein>
<feature type="region of interest" description="Disordered" evidence="5">
    <location>
        <begin position="1"/>
        <end position="38"/>
    </location>
</feature>
<comment type="subunit">
    <text evidence="3">Heptamer of 7 subunits arranged in a ring. Interacts with the chaperonin GroEL.</text>
</comment>
<evidence type="ECO:0000256" key="5">
    <source>
        <dbReference type="SAM" id="MobiDB-lite"/>
    </source>
</evidence>
<feature type="compositionally biased region" description="Basic and acidic residues" evidence="5">
    <location>
        <begin position="1"/>
        <end position="16"/>
    </location>
</feature>
<dbReference type="FunFam" id="2.30.33.40:FF:000001">
    <property type="entry name" value="10 kDa chaperonin"/>
    <property type="match status" value="1"/>
</dbReference>
<keyword evidence="2 3" id="KW-0143">Chaperone</keyword>
<dbReference type="NCBIfam" id="NF001534">
    <property type="entry name" value="PRK00364.2-5"/>
    <property type="match status" value="1"/>
</dbReference>
<accession>A0A520MXX0</accession>
<dbReference type="PANTHER" id="PTHR10772:SF58">
    <property type="entry name" value="CO-CHAPERONIN GROES"/>
    <property type="match status" value="1"/>
</dbReference>
<dbReference type="GO" id="GO:0005737">
    <property type="term" value="C:cytoplasm"/>
    <property type="evidence" value="ECO:0007669"/>
    <property type="project" value="UniProtKB-SubCell"/>
</dbReference>
<dbReference type="NCBIfam" id="NF001527">
    <property type="entry name" value="PRK00364.1-2"/>
    <property type="match status" value="1"/>
</dbReference>
<dbReference type="GO" id="GO:0051087">
    <property type="term" value="F:protein-folding chaperone binding"/>
    <property type="evidence" value="ECO:0007669"/>
    <property type="project" value="TreeGrafter"/>
</dbReference>
<evidence type="ECO:0000313" key="7">
    <source>
        <dbReference type="Proteomes" id="UP000318710"/>
    </source>
</evidence>
<evidence type="ECO:0000256" key="1">
    <source>
        <dbReference type="ARBA" id="ARBA00006975"/>
    </source>
</evidence>
<keyword evidence="3" id="KW-0963">Cytoplasm</keyword>
<dbReference type="HAMAP" id="MF_00580">
    <property type="entry name" value="CH10"/>
    <property type="match status" value="1"/>
</dbReference>
<sequence length="95" mass="10096">MKLRPLHDNVLVKRTEEEETSSGGIILSGSAKEKPSQGEVVAVGPGKVSDSGESVSMNVSVGDTVIFGQYGGNEIKLDGEEYLILSERDIFGVVE</sequence>
<comment type="similarity">
    <text evidence="1 3 4">Belongs to the GroES chaperonin family.</text>
</comment>
<dbReference type="NCBIfam" id="NF001531">
    <property type="entry name" value="PRK00364.2-2"/>
    <property type="match status" value="1"/>
</dbReference>
<dbReference type="EMBL" id="SHBF01000033">
    <property type="protein sequence ID" value="RZO26075.1"/>
    <property type="molecule type" value="Genomic_DNA"/>
</dbReference>
<dbReference type="GO" id="GO:0051082">
    <property type="term" value="F:unfolded protein binding"/>
    <property type="evidence" value="ECO:0007669"/>
    <property type="project" value="TreeGrafter"/>
</dbReference>
<dbReference type="CDD" id="cd00320">
    <property type="entry name" value="cpn10"/>
    <property type="match status" value="1"/>
</dbReference>
<dbReference type="AlphaFoldDB" id="A0A520MXX0"/>
<dbReference type="Pfam" id="PF00166">
    <property type="entry name" value="Cpn10"/>
    <property type="match status" value="1"/>
</dbReference>
<dbReference type="InterPro" id="IPR020818">
    <property type="entry name" value="Chaperonin_GroES"/>
</dbReference>
<comment type="function">
    <text evidence="3 4">Together with the chaperonin GroEL, plays an essential role in assisting protein folding. The GroEL-GroES system forms a nano-cage that allows encapsulation of the non-native substrate proteins and provides a physical environment optimized to promote and accelerate protein folding. GroES binds to the apical surface of the GroEL ring, thereby capping the opening of the GroEL channel.</text>
</comment>
<dbReference type="PANTHER" id="PTHR10772">
    <property type="entry name" value="10 KDA HEAT SHOCK PROTEIN"/>
    <property type="match status" value="1"/>
</dbReference>
<comment type="caution">
    <text evidence="6">The sequence shown here is derived from an EMBL/GenBank/DDBJ whole genome shotgun (WGS) entry which is preliminary data.</text>
</comment>
<dbReference type="GO" id="GO:0046872">
    <property type="term" value="F:metal ion binding"/>
    <property type="evidence" value="ECO:0007669"/>
    <property type="project" value="TreeGrafter"/>
</dbReference>
<dbReference type="Gene3D" id="2.30.33.40">
    <property type="entry name" value="GroES chaperonin"/>
    <property type="match status" value="1"/>
</dbReference>
<evidence type="ECO:0000313" key="6">
    <source>
        <dbReference type="EMBL" id="RZO26075.1"/>
    </source>
</evidence>
<reference evidence="6 7" key="1">
    <citation type="submission" date="2019-02" db="EMBL/GenBank/DDBJ databases">
        <title>Prokaryotic population dynamics and viral predation in marine succession experiment using metagenomics: the confinement effect.</title>
        <authorList>
            <person name="Haro-Moreno J.M."/>
            <person name="Rodriguez-Valera F."/>
            <person name="Lopez-Perez M."/>
        </authorList>
    </citation>
    <scope>NUCLEOTIDE SEQUENCE [LARGE SCALE GENOMIC DNA]</scope>
    <source>
        <strain evidence="6">MED-G160</strain>
    </source>
</reference>
<dbReference type="SMART" id="SM00883">
    <property type="entry name" value="Cpn10"/>
    <property type="match status" value="1"/>
</dbReference>
<gene>
    <name evidence="3" type="primary">groES</name>
    <name evidence="3" type="synonym">groS</name>
    <name evidence="6" type="ORF">EVA93_04455</name>
</gene>
<dbReference type="PRINTS" id="PR00297">
    <property type="entry name" value="CHAPERONIN10"/>
</dbReference>
<dbReference type="InterPro" id="IPR011032">
    <property type="entry name" value="GroES-like_sf"/>
</dbReference>
<dbReference type="GO" id="GO:0005524">
    <property type="term" value="F:ATP binding"/>
    <property type="evidence" value="ECO:0007669"/>
    <property type="project" value="InterPro"/>
</dbReference>
<comment type="subcellular location">
    <subcellularLocation>
        <location evidence="3">Cytoplasm</location>
    </subcellularLocation>
</comment>
<name>A0A520MXX0_9GAMM</name>
<dbReference type="GO" id="GO:0044183">
    <property type="term" value="F:protein folding chaperone"/>
    <property type="evidence" value="ECO:0007669"/>
    <property type="project" value="InterPro"/>
</dbReference>
<dbReference type="SUPFAM" id="SSF50129">
    <property type="entry name" value="GroES-like"/>
    <property type="match status" value="1"/>
</dbReference>
<evidence type="ECO:0000256" key="2">
    <source>
        <dbReference type="ARBA" id="ARBA00023186"/>
    </source>
</evidence>
<dbReference type="InterPro" id="IPR037124">
    <property type="entry name" value="Chaperonin_GroES_sf"/>
</dbReference>
<evidence type="ECO:0000256" key="4">
    <source>
        <dbReference type="RuleBase" id="RU000535"/>
    </source>
</evidence>